<dbReference type="OrthoDB" id="5416057at2"/>
<keyword evidence="1 4" id="KW-0808">Transferase</keyword>
<evidence type="ECO:0000259" key="2">
    <source>
        <dbReference type="Pfam" id="PF00534"/>
    </source>
</evidence>
<dbReference type="EMBL" id="JRAA01000002">
    <property type="protein sequence ID" value="KHF24621.1"/>
    <property type="molecule type" value="Genomic_DNA"/>
</dbReference>
<feature type="domain" description="Glycosyl transferase family 1" evidence="2">
    <location>
        <begin position="222"/>
        <end position="381"/>
    </location>
</feature>
<organism evidence="4 5">
    <name type="scientific">Solemya velum gill symbiont</name>
    <dbReference type="NCBI Taxonomy" id="2340"/>
    <lineage>
        <taxon>Bacteria</taxon>
        <taxon>Pseudomonadati</taxon>
        <taxon>Pseudomonadota</taxon>
        <taxon>Gammaproteobacteria</taxon>
        <taxon>sulfur-oxidizing symbionts</taxon>
    </lineage>
</organism>
<gene>
    <name evidence="4" type="ORF">JV46_09740</name>
</gene>
<dbReference type="Gene3D" id="3.40.50.2000">
    <property type="entry name" value="Glycogen Phosphorylase B"/>
    <property type="match status" value="1"/>
</dbReference>
<evidence type="ECO:0000313" key="5">
    <source>
        <dbReference type="Proteomes" id="UP000030856"/>
    </source>
</evidence>
<dbReference type="eggNOG" id="COG0438">
    <property type="taxonomic scope" value="Bacteria"/>
</dbReference>
<dbReference type="GO" id="GO:0009103">
    <property type="term" value="P:lipopolysaccharide biosynthetic process"/>
    <property type="evidence" value="ECO:0007669"/>
    <property type="project" value="TreeGrafter"/>
</dbReference>
<keyword evidence="5" id="KW-1185">Reference proteome</keyword>
<dbReference type="InterPro" id="IPR001296">
    <property type="entry name" value="Glyco_trans_1"/>
</dbReference>
<dbReference type="PANTHER" id="PTHR46401">
    <property type="entry name" value="GLYCOSYLTRANSFERASE WBBK-RELATED"/>
    <property type="match status" value="1"/>
</dbReference>
<evidence type="ECO:0000259" key="3">
    <source>
        <dbReference type="Pfam" id="PF12000"/>
    </source>
</evidence>
<evidence type="ECO:0000256" key="1">
    <source>
        <dbReference type="ARBA" id="ARBA00022679"/>
    </source>
</evidence>
<evidence type="ECO:0000313" key="4">
    <source>
        <dbReference type="EMBL" id="KHF24621.1"/>
    </source>
</evidence>
<dbReference type="AlphaFoldDB" id="A0A0B0HAZ6"/>
<dbReference type="GO" id="GO:0016757">
    <property type="term" value="F:glycosyltransferase activity"/>
    <property type="evidence" value="ECO:0007669"/>
    <property type="project" value="InterPro"/>
</dbReference>
<comment type="caution">
    <text evidence="4">The sequence shown here is derived from an EMBL/GenBank/DDBJ whole genome shotgun (WGS) entry which is preliminary data.</text>
</comment>
<dbReference type="PANTHER" id="PTHR46401:SF2">
    <property type="entry name" value="GLYCOSYLTRANSFERASE WBBK-RELATED"/>
    <property type="match status" value="1"/>
</dbReference>
<dbReference type="SUPFAM" id="SSF53756">
    <property type="entry name" value="UDP-Glycosyltransferase/glycogen phosphorylase"/>
    <property type="match status" value="1"/>
</dbReference>
<dbReference type="InterPro" id="IPR022623">
    <property type="entry name" value="Glyco_trans_4"/>
</dbReference>
<dbReference type="RefSeq" id="WP_052132117.1">
    <property type="nucleotide sequence ID" value="NZ_JRAA01000002.1"/>
</dbReference>
<reference evidence="4 5" key="1">
    <citation type="journal article" date="2014" name="BMC Genomics">
        <title>The genome of the intracellular bacterium of the coastal bivalve, Solemya velum: a blueprint for thriving in and out of symbiosis.</title>
        <authorList>
            <person name="Dmytrenko O."/>
            <person name="Russell S.L."/>
            <person name="Loo W.T."/>
            <person name="Fontanez K.M."/>
            <person name="Liao L."/>
            <person name="Roeselers G."/>
            <person name="Sharma R."/>
            <person name="Stewart F.J."/>
            <person name="Newton I.L."/>
            <person name="Woyke T."/>
            <person name="Wu D."/>
            <person name="Lang J.M."/>
            <person name="Eisen J.A."/>
            <person name="Cavanaugh C.M."/>
        </authorList>
    </citation>
    <scope>NUCLEOTIDE SEQUENCE [LARGE SCALE GENOMIC DNA]</scope>
    <source>
        <strain evidence="4 5">WH</strain>
    </source>
</reference>
<accession>A0A0B0HAZ6</accession>
<name>A0A0B0HAZ6_SOVGS</name>
<feature type="domain" description="Glycosyl transferase family 4" evidence="3">
    <location>
        <begin position="27"/>
        <end position="193"/>
    </location>
</feature>
<dbReference type="Proteomes" id="UP000030856">
    <property type="component" value="Unassembled WGS sequence"/>
</dbReference>
<protein>
    <submittedName>
        <fullName evidence="4">Glycosyltransferase</fullName>
    </submittedName>
</protein>
<dbReference type="Pfam" id="PF12000">
    <property type="entry name" value="Glyco_trans_4_3"/>
    <property type="match status" value="1"/>
</dbReference>
<sequence length="444" mass="50788">MNYLFLHPNCPGQYKHILQRLADDPTNRVICLTTSPNNKLPKGITILDYSRHRKKPGQLHPFCEKFVTGSYRAIRVARLCSELKEKGFVPDVIVAHSGWGDGHYLKSIYPDVPILNYMEFYFQPRGTDMDFDPPGKVATPNDIARTTTNNAIHMVNYFNSDWCITPTFWQRSVHPTEMQEKISVLHEGVDVEKIAPLNVDGISLPDGTRLSSRDHEIITHVENNFEKHRGFHIFMRAVEKIHKQRPKAHFVVLGSDGTSYGRKSKENRSLRQQLMAELDIDPSRIHFLGTIDFDNYIKVLQAGQAHIYLSYPFVLSWSFIESLAAGCQLVCSATPPIMEVVEHGKQALLFDFHSPDELAENVSKVLDDPEKYSDLRINARRLALQQYNVRDLLPLHIELINDIAKGVTPPTAAKRIEQRHEKHGKDAAWMESWGAYRHEMKGTN</sequence>
<dbReference type="Pfam" id="PF00534">
    <property type="entry name" value="Glycos_transf_1"/>
    <property type="match status" value="1"/>
</dbReference>
<dbReference type="STRING" id="2340.JV46_09740"/>
<proteinExistence type="predicted"/>